<reference evidence="2 3" key="1">
    <citation type="submission" date="2018-05" db="EMBL/GenBank/DDBJ databases">
        <title>Freshwater and sediment microbial communities from various areas in North America, analyzing microbe dynamics in response to fracking.</title>
        <authorList>
            <person name="Lamendella R."/>
        </authorList>
    </citation>
    <scope>NUCLEOTIDE SEQUENCE [LARGE SCALE GENOMIC DNA]</scope>
    <source>
        <strain evidence="2 3">15_TX</strain>
    </source>
</reference>
<dbReference type="EMBL" id="QGTW01000010">
    <property type="protein sequence ID" value="PWW26551.1"/>
    <property type="molecule type" value="Genomic_DNA"/>
</dbReference>
<dbReference type="OrthoDB" id="2380880at2"/>
<proteinExistence type="predicted"/>
<keyword evidence="1" id="KW-0812">Transmembrane</keyword>
<feature type="transmembrane region" description="Helical" evidence="1">
    <location>
        <begin position="77"/>
        <end position="98"/>
    </location>
</feature>
<protein>
    <submittedName>
        <fullName evidence="2">Uncharacterized protein</fullName>
    </submittedName>
</protein>
<feature type="transmembrane region" description="Helical" evidence="1">
    <location>
        <begin position="156"/>
        <end position="174"/>
    </location>
</feature>
<comment type="caution">
    <text evidence="2">The sequence shown here is derived from an EMBL/GenBank/DDBJ whole genome shotgun (WGS) entry which is preliminary data.</text>
</comment>
<feature type="transmembrane region" description="Helical" evidence="1">
    <location>
        <begin position="134"/>
        <end position="151"/>
    </location>
</feature>
<organism evidence="2 3">
    <name type="scientific">Cytobacillus oceanisediminis</name>
    <dbReference type="NCBI Taxonomy" id="665099"/>
    <lineage>
        <taxon>Bacteria</taxon>
        <taxon>Bacillati</taxon>
        <taxon>Bacillota</taxon>
        <taxon>Bacilli</taxon>
        <taxon>Bacillales</taxon>
        <taxon>Bacillaceae</taxon>
        <taxon>Cytobacillus</taxon>
    </lineage>
</organism>
<evidence type="ECO:0000256" key="1">
    <source>
        <dbReference type="SAM" id="Phobius"/>
    </source>
</evidence>
<dbReference type="Proteomes" id="UP000247150">
    <property type="component" value="Unassembled WGS sequence"/>
</dbReference>
<dbReference type="AlphaFoldDB" id="A0A2V2ZQD7"/>
<feature type="transmembrane region" description="Helical" evidence="1">
    <location>
        <begin position="50"/>
        <end position="71"/>
    </location>
</feature>
<keyword evidence="1" id="KW-0472">Membrane</keyword>
<evidence type="ECO:0000313" key="2">
    <source>
        <dbReference type="EMBL" id="PWW26551.1"/>
    </source>
</evidence>
<sequence length="175" mass="20252">MNNSRKQIIVNELLYWKKSRMLPDQYCDYLLALYTEGNQPKEIRKEKIGITLYLINLIFLLLIPISVFLIYFTELSIILQIAFLSLFVFAGIFAVFYFSKKGISYHLPMISAAVNLLIGSAAFVSHVYIESHSILYLSLVLNCLLWLVAGLKLKLYYFWISGIFSLLLIFISIFI</sequence>
<gene>
    <name evidence="2" type="ORF">DFO73_110124</name>
</gene>
<feature type="transmembrane region" description="Helical" evidence="1">
    <location>
        <begin position="110"/>
        <end position="128"/>
    </location>
</feature>
<evidence type="ECO:0000313" key="3">
    <source>
        <dbReference type="Proteomes" id="UP000247150"/>
    </source>
</evidence>
<keyword evidence="1" id="KW-1133">Transmembrane helix</keyword>
<name>A0A2V2ZQD7_9BACI</name>
<accession>A0A2V2ZQD7</accession>